<evidence type="ECO:0000256" key="6">
    <source>
        <dbReference type="SAM" id="MobiDB-lite"/>
    </source>
</evidence>
<feature type="region of interest" description="Disordered" evidence="6">
    <location>
        <begin position="704"/>
        <end position="733"/>
    </location>
</feature>
<dbReference type="InterPro" id="IPR008422">
    <property type="entry name" value="KN_HD"/>
</dbReference>
<dbReference type="Pfam" id="PF05920">
    <property type="entry name" value="Homeobox_KN"/>
    <property type="match status" value="1"/>
</dbReference>
<dbReference type="SMART" id="SM00389">
    <property type="entry name" value="HOX"/>
    <property type="match status" value="1"/>
</dbReference>
<keyword evidence="3 5" id="KW-0371">Homeobox</keyword>
<feature type="DNA-binding region" description="Homeobox" evidence="5">
    <location>
        <begin position="641"/>
        <end position="699"/>
    </location>
</feature>
<feature type="region of interest" description="Disordered" evidence="6">
    <location>
        <begin position="1"/>
        <end position="490"/>
    </location>
</feature>
<comment type="similarity">
    <text evidence="1">Belongs to the TALE/M-ATYP homeobox family.</text>
</comment>
<dbReference type="PANTHER" id="PTHR11850">
    <property type="entry name" value="HOMEOBOX PROTEIN TRANSCRIPTION FACTORS"/>
    <property type="match status" value="1"/>
</dbReference>
<evidence type="ECO:0000259" key="7">
    <source>
        <dbReference type="PROSITE" id="PS50071"/>
    </source>
</evidence>
<feature type="compositionally biased region" description="Basic and acidic residues" evidence="6">
    <location>
        <begin position="476"/>
        <end position="490"/>
    </location>
</feature>
<dbReference type="OrthoDB" id="10056939at2759"/>
<sequence length="733" mass="78761">MVSSLTSRPVSSVRDQQDSFRLPSTTNTTTHLNPKSVTTEPSPRIGSVLSTSSDCSAVLSLPDDRHSSPFAASARSSEYSFDRSSLSTAATFPPPPREPEQLPSIAALDSLGTKQRRLVEPSSVYPDRHTFVHPTTAASAMNPSDKSDHIARRGSPPPQALRRPTSPAGRISNHSAEWDMHSDRGSPRMPSRRLGLPPPPAPSAAPPSAYAREYINSPRTSYRESAYREPHPATHRELSPPSTTGLKRKLSNTSDMAARRPFPERVDRNGNAWGPSDYPPLPASSRAAAAGAYAEPGYYGGRERGDTPERAYSGSYSRDPAYSARHADSRMEDPHYSPRHAHPASPSTSRTAYHRGGYDAVTPSGHPYPVAARRSDRYSPGPSPRSPSYVSRQVVPPHRAPSPHDGYGRSAPQHLSYSRRPSPPPFASDPRPQLPPLSSRTPASRYPASAASAAAAAPPPPPPRGGRYTPPLEASHASDRLSPEIDPHAYSEPFYPDRRLYFARERILDHEMDEYYNGPIGANASSGASKGRYADYPYDPYGSPHAGSYPPSGAHKGANGPMPVPSPVSAPLAPHPGAAGGRHLDSCVPYASPYAPGDYMSHDPRDMHPSMVRPGGPMGRPVMAMPATHVPPGPSAGIAPPPRRRGKLPKPVTDLLKSWLLEHASHPYPTEDEKRSLCSMTGLTLSQVSNWFINARRRILLPTGANGSPGGSTAAQVKAAFSGDSPSPPHHEA</sequence>
<name>I2G4Z1_USTHO</name>
<keyword evidence="2 5" id="KW-0238">DNA-binding</keyword>
<organism evidence="8 9">
    <name type="scientific">Ustilago hordei</name>
    <name type="common">Barley covered smut fungus</name>
    <dbReference type="NCBI Taxonomy" id="120017"/>
    <lineage>
        <taxon>Eukaryota</taxon>
        <taxon>Fungi</taxon>
        <taxon>Dikarya</taxon>
        <taxon>Basidiomycota</taxon>
        <taxon>Ustilaginomycotina</taxon>
        <taxon>Ustilaginomycetes</taxon>
        <taxon>Ustilaginales</taxon>
        <taxon>Ustilaginaceae</taxon>
        <taxon>Ustilago</taxon>
    </lineage>
</organism>
<dbReference type="EMBL" id="CAGI01000190">
    <property type="protein sequence ID" value="CCF54234.1"/>
    <property type="molecule type" value="Genomic_DNA"/>
</dbReference>
<feature type="compositionally biased region" description="Pro residues" evidence="6">
    <location>
        <begin position="421"/>
        <end position="435"/>
    </location>
</feature>
<feature type="region of interest" description="Disordered" evidence="6">
    <location>
        <begin position="547"/>
        <end position="581"/>
    </location>
</feature>
<dbReference type="AlphaFoldDB" id="I2G4Z1"/>
<feature type="compositionally biased region" description="Polar residues" evidence="6">
    <location>
        <begin position="22"/>
        <end position="41"/>
    </location>
</feature>
<evidence type="ECO:0000313" key="9">
    <source>
        <dbReference type="Proteomes" id="UP000006174"/>
    </source>
</evidence>
<feature type="compositionally biased region" description="Low complexity" evidence="6">
    <location>
        <begin position="283"/>
        <end position="297"/>
    </location>
</feature>
<feature type="compositionally biased region" description="Low complexity" evidence="6">
    <location>
        <begin position="386"/>
        <end position="397"/>
    </location>
</feature>
<gene>
    <name evidence="8" type="ORF">UHOR_00760</name>
</gene>
<keyword evidence="9" id="KW-1185">Reference proteome</keyword>
<feature type="compositionally biased region" description="Polar residues" evidence="6">
    <location>
        <begin position="74"/>
        <end position="90"/>
    </location>
</feature>
<dbReference type="eggNOG" id="KOG0773">
    <property type="taxonomic scope" value="Eukaryota"/>
</dbReference>
<dbReference type="OMA" id="NHSAEWD"/>
<feature type="compositionally biased region" description="Low complexity" evidence="6">
    <location>
        <begin position="438"/>
        <end position="456"/>
    </location>
</feature>
<dbReference type="CDD" id="cd00086">
    <property type="entry name" value="homeodomain"/>
    <property type="match status" value="1"/>
</dbReference>
<dbReference type="Proteomes" id="UP000006174">
    <property type="component" value="Unassembled WGS sequence"/>
</dbReference>
<evidence type="ECO:0000256" key="1">
    <source>
        <dbReference type="ARBA" id="ARBA00005800"/>
    </source>
</evidence>
<evidence type="ECO:0000256" key="2">
    <source>
        <dbReference type="ARBA" id="ARBA00023125"/>
    </source>
</evidence>
<proteinExistence type="inferred from homology"/>
<dbReference type="SUPFAM" id="SSF46689">
    <property type="entry name" value="Homeodomain-like"/>
    <property type="match status" value="1"/>
</dbReference>
<reference evidence="8 9" key="1">
    <citation type="journal article" date="2012" name="Plant Cell">
        <title>Genome comparison of barley and maize smut fungi reveals targeted loss of RNA silencing components and species-specific presence of transposable elements.</title>
        <authorList>
            <person name="Laurie J.D."/>
            <person name="Ali S."/>
            <person name="Linning R."/>
            <person name="Mannhaupt G."/>
            <person name="Wong P."/>
            <person name="Gueldener U."/>
            <person name="Muensterkoetter M."/>
            <person name="Moore R."/>
            <person name="Kahmann R."/>
            <person name="Bakkeren G."/>
            <person name="Schirawski J."/>
        </authorList>
    </citation>
    <scope>NUCLEOTIDE SEQUENCE [LARGE SCALE GENOMIC DNA]</scope>
    <source>
        <strain evidence="9">Uh4875-4</strain>
    </source>
</reference>
<evidence type="ECO:0000256" key="3">
    <source>
        <dbReference type="ARBA" id="ARBA00023155"/>
    </source>
</evidence>
<evidence type="ECO:0000313" key="8">
    <source>
        <dbReference type="EMBL" id="CCF54234.1"/>
    </source>
</evidence>
<dbReference type="GO" id="GO:0003677">
    <property type="term" value="F:DNA binding"/>
    <property type="evidence" value="ECO:0007669"/>
    <property type="project" value="UniProtKB-UniRule"/>
</dbReference>
<accession>I2G4Z1</accession>
<evidence type="ECO:0000256" key="5">
    <source>
        <dbReference type="PROSITE-ProRule" id="PRU00108"/>
    </source>
</evidence>
<protein>
    <recommendedName>
        <fullName evidence="7">Homeobox domain-containing protein</fullName>
    </recommendedName>
</protein>
<dbReference type="PROSITE" id="PS50071">
    <property type="entry name" value="HOMEOBOX_2"/>
    <property type="match status" value="1"/>
</dbReference>
<dbReference type="GO" id="GO:0005634">
    <property type="term" value="C:nucleus"/>
    <property type="evidence" value="ECO:0007669"/>
    <property type="project" value="UniProtKB-SubCell"/>
</dbReference>
<feature type="compositionally biased region" description="Basic and acidic residues" evidence="6">
    <location>
        <begin position="221"/>
        <end position="238"/>
    </location>
</feature>
<dbReference type="HOGENOM" id="CLU_013300_0_0_1"/>
<feature type="compositionally biased region" description="Polar residues" evidence="6">
    <location>
        <begin position="240"/>
        <end position="255"/>
    </location>
</feature>
<dbReference type="GO" id="GO:0006355">
    <property type="term" value="P:regulation of DNA-templated transcription"/>
    <property type="evidence" value="ECO:0007669"/>
    <property type="project" value="InterPro"/>
</dbReference>
<feature type="compositionally biased region" description="Pro residues" evidence="6">
    <location>
        <begin position="196"/>
        <end position="205"/>
    </location>
</feature>
<feature type="domain" description="Homeobox" evidence="7">
    <location>
        <begin position="639"/>
        <end position="698"/>
    </location>
</feature>
<dbReference type="InterPro" id="IPR050224">
    <property type="entry name" value="TALE_homeobox"/>
</dbReference>
<comment type="caution">
    <text evidence="8">The sequence shown here is derived from an EMBL/GenBank/DDBJ whole genome shotgun (WGS) entry which is preliminary data.</text>
</comment>
<feature type="compositionally biased region" description="Basic and acidic residues" evidence="6">
    <location>
        <begin position="176"/>
        <end position="186"/>
    </location>
</feature>
<dbReference type="InterPro" id="IPR009057">
    <property type="entry name" value="Homeodomain-like_sf"/>
</dbReference>
<feature type="compositionally biased region" description="Polar residues" evidence="6">
    <location>
        <begin position="1"/>
        <end position="14"/>
    </location>
</feature>
<keyword evidence="4 5" id="KW-0539">Nucleus</keyword>
<dbReference type="InterPro" id="IPR001356">
    <property type="entry name" value="HD"/>
</dbReference>
<dbReference type="STRING" id="1128400.I2G4Z1"/>
<feature type="compositionally biased region" description="Basic and acidic residues" evidence="6">
    <location>
        <begin position="325"/>
        <end position="336"/>
    </location>
</feature>
<feature type="compositionally biased region" description="Basic and acidic residues" evidence="6">
    <location>
        <begin position="257"/>
        <end position="268"/>
    </location>
</feature>
<dbReference type="Gene3D" id="1.10.10.60">
    <property type="entry name" value="Homeodomain-like"/>
    <property type="match status" value="1"/>
</dbReference>
<comment type="subcellular location">
    <subcellularLocation>
        <location evidence="5">Nucleus</location>
    </subcellularLocation>
</comment>
<evidence type="ECO:0000256" key="4">
    <source>
        <dbReference type="ARBA" id="ARBA00023242"/>
    </source>
</evidence>